<protein>
    <recommendedName>
        <fullName evidence="4">CCHC-type domain-containing protein</fullName>
    </recommendedName>
</protein>
<feature type="region of interest" description="Disordered" evidence="1">
    <location>
        <begin position="1"/>
        <end position="56"/>
    </location>
</feature>
<evidence type="ECO:0000313" key="3">
    <source>
        <dbReference type="Proteomes" id="UP000017836"/>
    </source>
</evidence>
<proteinExistence type="predicted"/>
<dbReference type="EMBL" id="KI394855">
    <property type="protein sequence ID" value="ERN00587.1"/>
    <property type="molecule type" value="Genomic_DNA"/>
</dbReference>
<dbReference type="Gramene" id="ERN00587">
    <property type="protein sequence ID" value="ERN00587"/>
    <property type="gene ID" value="AMTR_s00091p00055060"/>
</dbReference>
<evidence type="ECO:0000313" key="2">
    <source>
        <dbReference type="EMBL" id="ERN00587.1"/>
    </source>
</evidence>
<dbReference type="AlphaFoldDB" id="W1NT97"/>
<feature type="compositionally biased region" description="Polar residues" evidence="1">
    <location>
        <begin position="9"/>
        <end position="18"/>
    </location>
</feature>
<evidence type="ECO:0000256" key="1">
    <source>
        <dbReference type="SAM" id="MobiDB-lite"/>
    </source>
</evidence>
<dbReference type="Proteomes" id="UP000017836">
    <property type="component" value="Unassembled WGS sequence"/>
</dbReference>
<accession>W1NT97</accession>
<organism evidence="2 3">
    <name type="scientific">Amborella trichopoda</name>
    <dbReference type="NCBI Taxonomy" id="13333"/>
    <lineage>
        <taxon>Eukaryota</taxon>
        <taxon>Viridiplantae</taxon>
        <taxon>Streptophyta</taxon>
        <taxon>Embryophyta</taxon>
        <taxon>Tracheophyta</taxon>
        <taxon>Spermatophyta</taxon>
        <taxon>Magnoliopsida</taxon>
        <taxon>Amborellales</taxon>
        <taxon>Amborellaceae</taxon>
        <taxon>Amborella</taxon>
    </lineage>
</organism>
<keyword evidence="3" id="KW-1185">Reference proteome</keyword>
<evidence type="ECO:0008006" key="4">
    <source>
        <dbReference type="Google" id="ProtNLM"/>
    </source>
</evidence>
<name>W1NT97_AMBTC</name>
<dbReference type="HOGENOM" id="CLU_2779257_0_0_1"/>
<reference evidence="3" key="1">
    <citation type="journal article" date="2013" name="Science">
        <title>The Amborella genome and the evolution of flowering plants.</title>
        <authorList>
            <consortium name="Amborella Genome Project"/>
        </authorList>
    </citation>
    <scope>NUCLEOTIDE SEQUENCE [LARGE SCALE GENOMIC DNA]</scope>
</reference>
<feature type="compositionally biased region" description="Low complexity" evidence="1">
    <location>
        <begin position="25"/>
        <end position="39"/>
    </location>
</feature>
<gene>
    <name evidence="2" type="ORF">AMTR_s00091p00055060</name>
</gene>
<sequence>MDRKENPERGSSSSSRKAQTVGYAKASTTSIAPTTKTPTVGAGTRQGILGPKPPDNTLKCFKCGEVGHG</sequence>